<dbReference type="EMBL" id="QRDP01000004">
    <property type="protein sequence ID" value="RED16850.1"/>
    <property type="molecule type" value="Genomic_DNA"/>
</dbReference>
<feature type="chain" id="PRO_5017629135" evidence="1">
    <location>
        <begin position="22"/>
        <end position="204"/>
    </location>
</feature>
<keyword evidence="1" id="KW-0732">Signal</keyword>
<name>A0A3D9FGA7_9SPHN</name>
<accession>A0A3D9FGA7</accession>
<gene>
    <name evidence="2" type="ORF">DFR46_1882</name>
</gene>
<dbReference type="AlphaFoldDB" id="A0A3D9FGA7"/>
<sequence>MPKPSLFLPLALAAMAAPAAAQEPMDLPTPRGTYLVFADEAGSAFVSHEQSLAERGSWPLSFFYFRDGAMVGTARIAGTADCAQGVVRGRLTHATGPDGSLMDIPQTEDTPLFAFDRAGGDGDEALVGFVCGTGQERLMQAETPIHADPETTARIYAGLRGLGIENRLARSLAIRDARTAEPLVGTAVPEALRAQVRSLLDGGI</sequence>
<organism evidence="2 3">
    <name type="scientific">Parasphingopyxis lamellibrachiae</name>
    <dbReference type="NCBI Taxonomy" id="680125"/>
    <lineage>
        <taxon>Bacteria</taxon>
        <taxon>Pseudomonadati</taxon>
        <taxon>Pseudomonadota</taxon>
        <taxon>Alphaproteobacteria</taxon>
        <taxon>Sphingomonadales</taxon>
        <taxon>Sphingomonadaceae</taxon>
        <taxon>Parasphingopyxis</taxon>
    </lineage>
</organism>
<evidence type="ECO:0000313" key="3">
    <source>
        <dbReference type="Proteomes" id="UP000256310"/>
    </source>
</evidence>
<dbReference type="RefSeq" id="WP_147297658.1">
    <property type="nucleotide sequence ID" value="NZ_QRDP01000004.1"/>
</dbReference>
<comment type="caution">
    <text evidence="2">The sequence shown here is derived from an EMBL/GenBank/DDBJ whole genome shotgun (WGS) entry which is preliminary data.</text>
</comment>
<reference evidence="2 3" key="1">
    <citation type="submission" date="2018-07" db="EMBL/GenBank/DDBJ databases">
        <title>Genomic Encyclopedia of Type Strains, Phase IV (KMG-IV): sequencing the most valuable type-strain genomes for metagenomic binning, comparative biology and taxonomic classification.</title>
        <authorList>
            <person name="Goeker M."/>
        </authorList>
    </citation>
    <scope>NUCLEOTIDE SEQUENCE [LARGE SCALE GENOMIC DNA]</scope>
    <source>
        <strain evidence="2 3">DSM 26725</strain>
    </source>
</reference>
<evidence type="ECO:0000313" key="2">
    <source>
        <dbReference type="EMBL" id="RED16850.1"/>
    </source>
</evidence>
<keyword evidence="3" id="KW-1185">Reference proteome</keyword>
<proteinExistence type="predicted"/>
<dbReference type="Proteomes" id="UP000256310">
    <property type="component" value="Unassembled WGS sequence"/>
</dbReference>
<protein>
    <submittedName>
        <fullName evidence="2">Uncharacterized protein</fullName>
    </submittedName>
</protein>
<feature type="signal peptide" evidence="1">
    <location>
        <begin position="1"/>
        <end position="21"/>
    </location>
</feature>
<evidence type="ECO:0000256" key="1">
    <source>
        <dbReference type="SAM" id="SignalP"/>
    </source>
</evidence>